<evidence type="ECO:0000313" key="2">
    <source>
        <dbReference type="EMBL" id="EFC51636.1"/>
    </source>
</evidence>
<dbReference type="Proteomes" id="UP000004621">
    <property type="component" value="Unassembled WGS sequence"/>
</dbReference>
<gene>
    <name evidence="2" type="ORF">NEISUBOT_04891</name>
</gene>
<dbReference type="AlphaFoldDB" id="A0A9W5MYU6"/>
<evidence type="ECO:0000313" key="3">
    <source>
        <dbReference type="Proteomes" id="UP000004621"/>
    </source>
</evidence>
<evidence type="ECO:0000256" key="1">
    <source>
        <dbReference type="SAM" id="Coils"/>
    </source>
</evidence>
<dbReference type="EMBL" id="ACEO02000009">
    <property type="protein sequence ID" value="EFC51636.1"/>
    <property type="molecule type" value="Genomic_DNA"/>
</dbReference>
<reference evidence="2 3" key="1">
    <citation type="submission" date="2010-01" db="EMBL/GenBank/DDBJ databases">
        <authorList>
            <person name="Weinstock G."/>
            <person name="Sodergren E."/>
            <person name="Clifton S."/>
            <person name="Fulton L."/>
            <person name="Fulton B."/>
            <person name="Courtney L."/>
            <person name="Fronick C."/>
            <person name="Harrison M."/>
            <person name="Strong C."/>
            <person name="Farmer C."/>
            <person name="Delahaunty K."/>
            <person name="Markovic C."/>
            <person name="Hall O."/>
            <person name="Minx P."/>
            <person name="Tomlinson C."/>
            <person name="Mitreva M."/>
            <person name="Nelson J."/>
            <person name="Hou S."/>
            <person name="Wollam A."/>
            <person name="Pepin K.H."/>
            <person name="Johnson M."/>
            <person name="Bhonagiri V."/>
            <person name="Nash W.E."/>
            <person name="Warren W."/>
            <person name="Chinwalla A."/>
            <person name="Mardis E.R."/>
            <person name="Wilson R.K."/>
        </authorList>
    </citation>
    <scope>NUCLEOTIDE SEQUENCE [LARGE SCALE GENOMIC DNA]</scope>
    <source>
        <strain evidence="2 3">NJ9703</strain>
    </source>
</reference>
<sequence length="141" mass="15511">MAKVKNEDEKTEQTVGATVDVNPEDVKLQAFLEAEVEKLNAELEAARVRIAELEAQLEQAASPAVEAVAAQERYQAGGEAAADAEVVAIKSKHGHAFWRSGYHVQPHFTFVKRADFEPEAWERLLAEPMAVVCEALPVEQD</sequence>
<proteinExistence type="predicted"/>
<organism evidence="2 3">
    <name type="scientific">Neisseria subflava NJ9703</name>
    <dbReference type="NCBI Taxonomy" id="546268"/>
    <lineage>
        <taxon>Bacteria</taxon>
        <taxon>Pseudomonadati</taxon>
        <taxon>Pseudomonadota</taxon>
        <taxon>Betaproteobacteria</taxon>
        <taxon>Neisseriales</taxon>
        <taxon>Neisseriaceae</taxon>
        <taxon>Neisseria</taxon>
    </lineage>
</organism>
<comment type="caution">
    <text evidence="2">The sequence shown here is derived from an EMBL/GenBank/DDBJ whole genome shotgun (WGS) entry which is preliminary data.</text>
</comment>
<name>A0A9W5MYU6_NEISU</name>
<protein>
    <submittedName>
        <fullName evidence="2">Uncharacterized protein</fullName>
    </submittedName>
</protein>
<keyword evidence="1" id="KW-0175">Coiled coil</keyword>
<dbReference type="RefSeq" id="WP_004520448.1">
    <property type="nucleotide sequence ID" value="NZ_ACEO02000009.1"/>
</dbReference>
<feature type="coiled-coil region" evidence="1">
    <location>
        <begin position="29"/>
        <end position="56"/>
    </location>
</feature>
<accession>A0A9W5MYU6</accession>